<dbReference type="PROSITE" id="PS00893">
    <property type="entry name" value="NUDIX_BOX"/>
    <property type="match status" value="1"/>
</dbReference>
<evidence type="ECO:0000313" key="4">
    <source>
        <dbReference type="EMBL" id="GLI65735.1"/>
    </source>
</evidence>
<comment type="caution">
    <text evidence="4">The sequence shown here is derived from an EMBL/GenBank/DDBJ whole genome shotgun (WGS) entry which is preliminary data.</text>
</comment>
<dbReference type="PROSITE" id="PS51462">
    <property type="entry name" value="NUDIX"/>
    <property type="match status" value="1"/>
</dbReference>
<dbReference type="Gene3D" id="3.90.79.10">
    <property type="entry name" value="Nucleoside Triphosphate Pyrophosphohydrolase"/>
    <property type="match status" value="1"/>
</dbReference>
<dbReference type="InterPro" id="IPR015797">
    <property type="entry name" value="NUDIX_hydrolase-like_dom_sf"/>
</dbReference>
<dbReference type="InterPro" id="IPR000086">
    <property type="entry name" value="NUDIX_hydrolase_dom"/>
</dbReference>
<protein>
    <recommendedName>
        <fullName evidence="3">Nudix hydrolase domain-containing protein</fullName>
    </recommendedName>
</protein>
<keyword evidence="5" id="KW-1185">Reference proteome</keyword>
<organism evidence="4 5">
    <name type="scientific">Volvox africanus</name>
    <dbReference type="NCBI Taxonomy" id="51714"/>
    <lineage>
        <taxon>Eukaryota</taxon>
        <taxon>Viridiplantae</taxon>
        <taxon>Chlorophyta</taxon>
        <taxon>core chlorophytes</taxon>
        <taxon>Chlorophyceae</taxon>
        <taxon>CS clade</taxon>
        <taxon>Chlamydomonadales</taxon>
        <taxon>Volvocaceae</taxon>
        <taxon>Volvox</taxon>
    </lineage>
</organism>
<dbReference type="PANTHER" id="PTHR10885">
    <property type="entry name" value="ISOPENTENYL-DIPHOSPHATE DELTA-ISOMERASE"/>
    <property type="match status" value="1"/>
</dbReference>
<dbReference type="PANTHER" id="PTHR10885:SF0">
    <property type="entry name" value="ISOPENTENYL-DIPHOSPHATE DELTA-ISOMERASE"/>
    <property type="match status" value="1"/>
</dbReference>
<feature type="domain" description="Nudix hydrolase" evidence="3">
    <location>
        <begin position="74"/>
        <end position="212"/>
    </location>
</feature>
<evidence type="ECO:0000259" key="3">
    <source>
        <dbReference type="PROSITE" id="PS51462"/>
    </source>
</evidence>
<proteinExistence type="predicted"/>
<comment type="function">
    <text evidence="1">Catalyzes the 1,3-allylic rearrangement of the homoallylic substrate isopentenyl (IPP) to its highly electrophilic allylic isomer, dimethylallyl diphosphate (DMAPP).</text>
</comment>
<dbReference type="EMBL" id="BSDZ01000025">
    <property type="protein sequence ID" value="GLI65735.1"/>
    <property type="molecule type" value="Genomic_DNA"/>
</dbReference>
<evidence type="ECO:0000256" key="2">
    <source>
        <dbReference type="ARBA" id="ARBA00022801"/>
    </source>
</evidence>
<keyword evidence="2" id="KW-0378">Hydrolase</keyword>
<dbReference type="Proteomes" id="UP001165090">
    <property type="component" value="Unassembled WGS sequence"/>
</dbReference>
<gene>
    <name evidence="4" type="ORF">VaNZ11_009341</name>
</gene>
<accession>A0ABQ5S836</accession>
<dbReference type="InterPro" id="IPR020084">
    <property type="entry name" value="NUDIX_hydrolase_CS"/>
</dbReference>
<evidence type="ECO:0000313" key="5">
    <source>
        <dbReference type="Proteomes" id="UP001165090"/>
    </source>
</evidence>
<dbReference type="CDD" id="cd04697">
    <property type="entry name" value="NUDIX_Hydrolase"/>
    <property type="match status" value="1"/>
</dbReference>
<evidence type="ECO:0000256" key="1">
    <source>
        <dbReference type="ARBA" id="ARBA00003951"/>
    </source>
</evidence>
<dbReference type="SUPFAM" id="SSF55811">
    <property type="entry name" value="Nudix"/>
    <property type="match status" value="1"/>
</dbReference>
<dbReference type="Pfam" id="PF00293">
    <property type="entry name" value="NUDIX"/>
    <property type="match status" value="1"/>
</dbReference>
<sequence length="224" mass="25746">MHKVFLRCNQSLYNVCTYERHNDREIPFHTYSSWHHFKQDKLRAIKAQEYCVIVDEQNRVVGAEPRDVTVRNRLLGRGSYVLVTNYNGELLVSKRSASKDVYPGDWDVVIAGVVRAGEEYEDTAARELSEEIGMSETAARAGLQRLFVFAYQDASCHVWGCAFAFSHSGGQLCLQEEEVEWAGFRSWDEVQQMLGEELFTPVGRHILELYRQRGSEAVTKQLEM</sequence>
<name>A0ABQ5S836_9CHLO</name>
<reference evidence="4 5" key="1">
    <citation type="journal article" date="2023" name="IScience">
        <title>Expanded male sex-determining region conserved during the evolution of homothallism in the green alga Volvox.</title>
        <authorList>
            <person name="Yamamoto K."/>
            <person name="Matsuzaki R."/>
            <person name="Mahakham W."/>
            <person name="Heman W."/>
            <person name="Sekimoto H."/>
            <person name="Kawachi M."/>
            <person name="Minakuchi Y."/>
            <person name="Toyoda A."/>
            <person name="Nozaki H."/>
        </authorList>
    </citation>
    <scope>NUCLEOTIDE SEQUENCE [LARGE SCALE GENOMIC DNA]</scope>
    <source>
        <strain evidence="4 5">NIES-4468</strain>
    </source>
</reference>